<dbReference type="GO" id="GO:0032259">
    <property type="term" value="P:methylation"/>
    <property type="evidence" value="ECO:0007669"/>
    <property type="project" value="UniProtKB-KW"/>
</dbReference>
<dbReference type="SUPFAM" id="SSF53335">
    <property type="entry name" value="S-adenosyl-L-methionine-dependent methyltransferases"/>
    <property type="match status" value="1"/>
</dbReference>
<dbReference type="GO" id="GO:0008168">
    <property type="term" value="F:methyltransferase activity"/>
    <property type="evidence" value="ECO:0007669"/>
    <property type="project" value="UniProtKB-KW"/>
</dbReference>
<keyword evidence="2" id="KW-0808">Transferase</keyword>
<dbReference type="PANTHER" id="PTHR43861">
    <property type="entry name" value="TRANS-ACONITATE 2-METHYLTRANSFERASE-RELATED"/>
    <property type="match status" value="1"/>
</dbReference>
<dbReference type="Gene3D" id="3.40.50.150">
    <property type="entry name" value="Vaccinia Virus protein VP39"/>
    <property type="match status" value="1"/>
</dbReference>
<keyword evidence="5" id="KW-1185">Reference proteome</keyword>
<dbReference type="RefSeq" id="WP_125753965.1">
    <property type="nucleotide sequence ID" value="NZ_JBHTON010000021.1"/>
</dbReference>
<evidence type="ECO:0000313" key="5">
    <source>
        <dbReference type="Proteomes" id="UP001597252"/>
    </source>
</evidence>
<dbReference type="InterPro" id="IPR041698">
    <property type="entry name" value="Methyltransf_25"/>
</dbReference>
<reference evidence="5" key="1">
    <citation type="journal article" date="2019" name="Int. J. Syst. Evol. Microbiol.">
        <title>The Global Catalogue of Microorganisms (GCM) 10K type strain sequencing project: providing services to taxonomists for standard genome sequencing and annotation.</title>
        <authorList>
            <consortium name="The Broad Institute Genomics Platform"/>
            <consortium name="The Broad Institute Genome Sequencing Center for Infectious Disease"/>
            <person name="Wu L."/>
            <person name="Ma J."/>
        </authorList>
    </citation>
    <scope>NUCLEOTIDE SEQUENCE [LARGE SCALE GENOMIC DNA]</scope>
    <source>
        <strain evidence="5">CCM 8903</strain>
    </source>
</reference>
<protein>
    <submittedName>
        <fullName evidence="4">Class I SAM-dependent methyltransferase</fullName>
    </submittedName>
</protein>
<evidence type="ECO:0000256" key="1">
    <source>
        <dbReference type="ARBA" id="ARBA00022603"/>
    </source>
</evidence>
<evidence type="ECO:0000313" key="4">
    <source>
        <dbReference type="EMBL" id="MFD1485153.1"/>
    </source>
</evidence>
<proteinExistence type="predicted"/>
<accession>A0ABW4E840</accession>
<organism evidence="4 5">
    <name type="scientific">Lacticaseibacillus baoqingensis</name>
    <dbReference type="NCBI Taxonomy" id="2486013"/>
    <lineage>
        <taxon>Bacteria</taxon>
        <taxon>Bacillati</taxon>
        <taxon>Bacillota</taxon>
        <taxon>Bacilli</taxon>
        <taxon>Lactobacillales</taxon>
        <taxon>Lactobacillaceae</taxon>
        <taxon>Lacticaseibacillus</taxon>
    </lineage>
</organism>
<sequence length="247" mass="27633">MQWNAKQYDEQHDFVFKYGEGLLADMPKAPGRVLDIGCGTGELSQELTEAGFDVVGIDQSEAMIAVAMAHYPAVEFKVADILDYGGKPAQYDVLFSNACFHWVRAQDRLASVMHRLLKPDGVLVAEFGAEGNIKQIQDAFAKALAKRGITYTSPFYFPNEADYRDLLTRHGFSDVQLKVYARPTVLKGGKVGLRQWLAQFFKTELAEVPAAEQAALFDELDETLAPSLWVDDHWEADYRRIRVHAGA</sequence>
<dbReference type="EMBL" id="JBHTON010000021">
    <property type="protein sequence ID" value="MFD1485153.1"/>
    <property type="molecule type" value="Genomic_DNA"/>
</dbReference>
<dbReference type="Proteomes" id="UP001597252">
    <property type="component" value="Unassembled WGS sequence"/>
</dbReference>
<dbReference type="InterPro" id="IPR029063">
    <property type="entry name" value="SAM-dependent_MTases_sf"/>
</dbReference>
<keyword evidence="1 4" id="KW-0489">Methyltransferase</keyword>
<name>A0ABW4E840_9LACO</name>
<gene>
    <name evidence="4" type="ORF">ACFQ5J_07915</name>
</gene>
<feature type="domain" description="Methyltransferase" evidence="3">
    <location>
        <begin position="33"/>
        <end position="121"/>
    </location>
</feature>
<dbReference type="CDD" id="cd02440">
    <property type="entry name" value="AdoMet_MTases"/>
    <property type="match status" value="1"/>
</dbReference>
<dbReference type="PANTHER" id="PTHR43861:SF1">
    <property type="entry name" value="TRANS-ACONITATE 2-METHYLTRANSFERASE"/>
    <property type="match status" value="1"/>
</dbReference>
<evidence type="ECO:0000259" key="3">
    <source>
        <dbReference type="Pfam" id="PF13649"/>
    </source>
</evidence>
<dbReference type="Pfam" id="PF13649">
    <property type="entry name" value="Methyltransf_25"/>
    <property type="match status" value="1"/>
</dbReference>
<comment type="caution">
    <text evidence="4">The sequence shown here is derived from an EMBL/GenBank/DDBJ whole genome shotgun (WGS) entry which is preliminary data.</text>
</comment>
<evidence type="ECO:0000256" key="2">
    <source>
        <dbReference type="ARBA" id="ARBA00022679"/>
    </source>
</evidence>